<reference evidence="2 3" key="1">
    <citation type="submission" date="2018-01" db="EMBL/GenBank/DDBJ databases">
        <title>Genome Sequencing and Assembly of Anaerobacter polyendosporus strain CT4.</title>
        <authorList>
            <person name="Tachaapaikoon C."/>
            <person name="Sutheeworapong S."/>
            <person name="Jenjaroenpun P."/>
            <person name="Wongsurawat T."/>
            <person name="Nookeaw I."/>
            <person name="Cheawchanlertfa P."/>
            <person name="Kosugi A."/>
            <person name="Cheevadhanarak S."/>
            <person name="Ratanakhanokchai K."/>
        </authorList>
    </citation>
    <scope>NUCLEOTIDE SEQUENCE [LARGE SCALE GENOMIC DNA]</scope>
    <source>
        <strain evidence="2 3">CT4</strain>
    </source>
</reference>
<dbReference type="Proteomes" id="UP000286268">
    <property type="component" value="Chromosome"/>
</dbReference>
<dbReference type="RefSeq" id="WP_128215771.1">
    <property type="nucleotide sequence ID" value="NZ_CP025746.1"/>
</dbReference>
<sequence>MDNKRFYLILVITALIYLIISVCLYSYSEKTNFFEQQKIKKVAREYLRVSYPSEGFEIGDIEYNYGKYNIAIYSSLNRFKKFHIIIDDDPEFKIITDEYKDNTSQVNIYADAANYINEELEPVISKSIDQFSRIDINIVDKRRDYIGSKDIIDAIRTGDSNILLEVNIICKGKNITKKSFLSMILLLKDNTIVNKYSSNSLMTFYYYPKYVKDELKLNNVMSYPYYSVEVRANSYLWNYEQLASRTVNWKWQSKDIPLLVEVLCLSISFYLIYKHCMYNSSYKL</sequence>
<name>A0A3R5TJS5_9CLOT</name>
<keyword evidence="3" id="KW-1185">Reference proteome</keyword>
<evidence type="ECO:0000313" key="3">
    <source>
        <dbReference type="Proteomes" id="UP000286268"/>
    </source>
</evidence>
<keyword evidence="1" id="KW-0472">Membrane</keyword>
<accession>A0A3R5TJS5</accession>
<dbReference type="EMBL" id="CP025746">
    <property type="protein sequence ID" value="QAA35078.1"/>
    <property type="molecule type" value="Genomic_DNA"/>
</dbReference>
<organism evidence="2 3">
    <name type="scientific">Clostridium manihotivorum</name>
    <dbReference type="NCBI Taxonomy" id="2320868"/>
    <lineage>
        <taxon>Bacteria</taxon>
        <taxon>Bacillati</taxon>
        <taxon>Bacillota</taxon>
        <taxon>Clostridia</taxon>
        <taxon>Eubacteriales</taxon>
        <taxon>Clostridiaceae</taxon>
        <taxon>Clostridium</taxon>
    </lineage>
</organism>
<keyword evidence="1" id="KW-1133">Transmembrane helix</keyword>
<dbReference type="AlphaFoldDB" id="A0A3R5TJS5"/>
<dbReference type="KEGG" id="cmah:C1I91_27460"/>
<protein>
    <submittedName>
        <fullName evidence="2">Uncharacterized protein</fullName>
    </submittedName>
</protein>
<proteinExistence type="predicted"/>
<evidence type="ECO:0000313" key="2">
    <source>
        <dbReference type="EMBL" id="QAA35078.1"/>
    </source>
</evidence>
<feature type="transmembrane region" description="Helical" evidence="1">
    <location>
        <begin position="6"/>
        <end position="27"/>
    </location>
</feature>
<gene>
    <name evidence="2" type="ORF">C1I91_27460</name>
</gene>
<evidence type="ECO:0000256" key="1">
    <source>
        <dbReference type="SAM" id="Phobius"/>
    </source>
</evidence>
<keyword evidence="1" id="KW-0812">Transmembrane</keyword>